<protein>
    <submittedName>
        <fullName evidence="4">Diguanylate cyclase</fullName>
        <ecNumber evidence="4">2.7.7.65</ecNumber>
    </submittedName>
</protein>
<dbReference type="SUPFAM" id="SSF55073">
    <property type="entry name" value="Nucleotide cyclase"/>
    <property type="match status" value="1"/>
</dbReference>
<dbReference type="SUPFAM" id="SSF47226">
    <property type="entry name" value="Histidine-containing phosphotransfer domain, HPT domain"/>
    <property type="match status" value="1"/>
</dbReference>
<dbReference type="SUPFAM" id="SSF52172">
    <property type="entry name" value="CheY-like"/>
    <property type="match status" value="2"/>
</dbReference>
<dbReference type="EC" id="2.7.7.65" evidence="4"/>
<feature type="domain" description="GGDEF" evidence="3">
    <location>
        <begin position="281"/>
        <end position="416"/>
    </location>
</feature>
<dbReference type="RefSeq" id="WP_348027920.1">
    <property type="nucleotide sequence ID" value="NZ_CP129113.1"/>
</dbReference>
<dbReference type="Gene3D" id="3.40.50.2300">
    <property type="match status" value="2"/>
</dbReference>
<dbReference type="Gene3D" id="3.30.70.270">
    <property type="match status" value="1"/>
</dbReference>
<feature type="modified residue" description="4-aspartylphosphate" evidence="1">
    <location>
        <position position="484"/>
    </location>
</feature>
<gene>
    <name evidence="4" type="ORF">QR721_13635</name>
</gene>
<dbReference type="SMART" id="SM00267">
    <property type="entry name" value="GGDEF"/>
    <property type="match status" value="1"/>
</dbReference>
<keyword evidence="5" id="KW-1185">Reference proteome</keyword>
<dbReference type="PROSITE" id="PS50887">
    <property type="entry name" value="GGDEF"/>
    <property type="match status" value="1"/>
</dbReference>
<feature type="domain" description="Response regulatory" evidence="2">
    <location>
        <begin position="427"/>
        <end position="551"/>
    </location>
</feature>
<dbReference type="EMBL" id="CP129113">
    <property type="protein sequence ID" value="WLV24663.1"/>
    <property type="molecule type" value="Genomic_DNA"/>
</dbReference>
<dbReference type="InterPro" id="IPR001789">
    <property type="entry name" value="Sig_transdc_resp-reg_receiver"/>
</dbReference>
<dbReference type="PANTHER" id="PTHR45138">
    <property type="entry name" value="REGULATORY COMPONENTS OF SENSORY TRANSDUCTION SYSTEM"/>
    <property type="match status" value="1"/>
</dbReference>
<keyword evidence="1" id="KW-0597">Phosphoprotein</keyword>
<name>A0ABY9KYI3_9BACI</name>
<keyword evidence="4" id="KW-0548">Nucleotidyltransferase</keyword>
<feature type="modified residue" description="4-aspartylphosphate" evidence="1">
    <location>
        <position position="174"/>
    </location>
</feature>
<evidence type="ECO:0000313" key="4">
    <source>
        <dbReference type="EMBL" id="WLV24663.1"/>
    </source>
</evidence>
<proteinExistence type="predicted"/>
<reference evidence="4" key="1">
    <citation type="submission" date="2023-06" db="EMBL/GenBank/DDBJ databases">
        <title>A Treasure from Seagulls: Isolation and Description of Aciduricobacillus qingdaonensis gen. nov., sp. nov., a Rare Obligately Uric Acid-utilizing Member in the Family Bacillaceae.</title>
        <authorList>
            <person name="Liu W."/>
            <person name="Wang B."/>
        </authorList>
    </citation>
    <scope>NUCLEOTIDE SEQUENCE</scope>
    <source>
        <strain evidence="4">44XB</strain>
    </source>
</reference>
<dbReference type="CDD" id="cd01949">
    <property type="entry name" value="GGDEF"/>
    <property type="match status" value="1"/>
</dbReference>
<dbReference type="CDD" id="cd17574">
    <property type="entry name" value="REC_OmpR"/>
    <property type="match status" value="1"/>
</dbReference>
<dbReference type="PROSITE" id="PS50110">
    <property type="entry name" value="RESPONSE_REGULATORY"/>
    <property type="match status" value="2"/>
</dbReference>
<dbReference type="InterPro" id="IPR036641">
    <property type="entry name" value="HPT_dom_sf"/>
</dbReference>
<evidence type="ECO:0000313" key="5">
    <source>
        <dbReference type="Proteomes" id="UP001180087"/>
    </source>
</evidence>
<dbReference type="SMART" id="SM00448">
    <property type="entry name" value="REC"/>
    <property type="match status" value="2"/>
</dbReference>
<evidence type="ECO:0000259" key="2">
    <source>
        <dbReference type="PROSITE" id="PS50110"/>
    </source>
</evidence>
<organism evidence="4 5">
    <name type="scientific">Aciduricibacillus chroicocephali</name>
    <dbReference type="NCBI Taxonomy" id="3054939"/>
    <lineage>
        <taxon>Bacteria</taxon>
        <taxon>Bacillati</taxon>
        <taxon>Bacillota</taxon>
        <taxon>Bacilli</taxon>
        <taxon>Bacillales</taxon>
        <taxon>Bacillaceae</taxon>
        <taxon>Aciduricibacillus</taxon>
    </lineage>
</organism>
<dbReference type="InterPro" id="IPR011006">
    <property type="entry name" value="CheY-like_superfamily"/>
</dbReference>
<feature type="domain" description="Response regulatory" evidence="2">
    <location>
        <begin position="125"/>
        <end position="241"/>
    </location>
</feature>
<dbReference type="PANTHER" id="PTHR45138:SF9">
    <property type="entry name" value="DIGUANYLATE CYCLASE DGCM-RELATED"/>
    <property type="match status" value="1"/>
</dbReference>
<dbReference type="NCBIfam" id="TIGR00254">
    <property type="entry name" value="GGDEF"/>
    <property type="match status" value="1"/>
</dbReference>
<dbReference type="InterPro" id="IPR000160">
    <property type="entry name" value="GGDEF_dom"/>
</dbReference>
<sequence>MFRKKYANMLIEQMDMVIQKWSGQPEITEKEIYAFLHRIKGTAGTIGLEDLSRISGSLLESLSAEGVKLWQPEEWAFYLSPLIDQLIMEKGLIAEWQEENDLFARKAPSGRQQTSISDTDTDGRIILIIDSSLEFSSKLKEELENEGYVVLIAIAMDKGVEMFYRTRPGFVICDFRMAFDMGEESLLSFVSVLRMNMTPIVFTGFDSGVQYEIESYEIGASGYFVKPLDMKLFKVYMRNRFTWQKDIERITTIDELTGALNRKHMNRTLDQQMDSYKREGRTFTLVMLDVDHFKSVNDTYGHLTGDQVLKGLVSVCTSLTREQDKIFRFGGEEFVISLSETGEAEAFRLVEQMREAFAAEVFTAEEQGVEFQCTFSAGIAATESPDESKDDLLEKADQALYKSKACGRNQVTLHNQLEQQNNLRTLHLVIVDDDEFVRTILEKGFSTWKSHEYMEVQVHAYADGEEFLNSGWYSPKDQYIILLDGMMPKLDGIEVLTKIRDDYPDKNIVVSMLSARSDEHNIVQALEKGADDYLFKPFNVLEVIARMDRLAQRMLL</sequence>
<dbReference type="InterPro" id="IPR043128">
    <property type="entry name" value="Rev_trsase/Diguanyl_cyclase"/>
</dbReference>
<keyword evidence="4" id="KW-0808">Transferase</keyword>
<evidence type="ECO:0000259" key="3">
    <source>
        <dbReference type="PROSITE" id="PS50887"/>
    </source>
</evidence>
<accession>A0ABY9KYI3</accession>
<dbReference type="Pfam" id="PF00072">
    <property type="entry name" value="Response_reg"/>
    <property type="match status" value="2"/>
</dbReference>
<evidence type="ECO:0000256" key="1">
    <source>
        <dbReference type="PROSITE-ProRule" id="PRU00169"/>
    </source>
</evidence>
<dbReference type="Pfam" id="PF00990">
    <property type="entry name" value="GGDEF"/>
    <property type="match status" value="1"/>
</dbReference>
<dbReference type="GO" id="GO:0052621">
    <property type="term" value="F:diguanylate cyclase activity"/>
    <property type="evidence" value="ECO:0007669"/>
    <property type="project" value="UniProtKB-EC"/>
</dbReference>
<dbReference type="Proteomes" id="UP001180087">
    <property type="component" value="Chromosome"/>
</dbReference>
<dbReference type="InterPro" id="IPR029787">
    <property type="entry name" value="Nucleotide_cyclase"/>
</dbReference>
<dbReference type="InterPro" id="IPR050469">
    <property type="entry name" value="Diguanylate_Cyclase"/>
</dbReference>
<dbReference type="CDD" id="cd00156">
    <property type="entry name" value="REC"/>
    <property type="match status" value="1"/>
</dbReference>